<name>A0AB34JNR3_PRYPA</name>
<dbReference type="GO" id="GO:0005096">
    <property type="term" value="F:GTPase activator activity"/>
    <property type="evidence" value="ECO:0007669"/>
    <property type="project" value="UniProtKB-KW"/>
</dbReference>
<feature type="domain" description="Rho-GAP" evidence="4">
    <location>
        <begin position="58"/>
        <end position="250"/>
    </location>
</feature>
<evidence type="ECO:0000256" key="2">
    <source>
        <dbReference type="SAM" id="MobiDB-lite"/>
    </source>
</evidence>
<evidence type="ECO:0000256" key="1">
    <source>
        <dbReference type="ARBA" id="ARBA00022468"/>
    </source>
</evidence>
<proteinExistence type="predicted"/>
<dbReference type="Gene3D" id="1.10.555.10">
    <property type="entry name" value="Rho GTPase activation protein"/>
    <property type="match status" value="1"/>
</dbReference>
<evidence type="ECO:0000259" key="4">
    <source>
        <dbReference type="PROSITE" id="PS50238"/>
    </source>
</evidence>
<gene>
    <name evidence="5" type="ORF">AB1Y20_017877</name>
</gene>
<protein>
    <recommendedName>
        <fullName evidence="4">Rho-GAP domain-containing protein</fullName>
    </recommendedName>
</protein>
<sequence>MTLLGPASGLLLAFAVCLAARFAPRDCLPCGRPASTKADAPLILSPQSAASPAWAFGVALADASCAQGGKGGDWCVPSTLHALGEALRARPGGLQTEGIFRLAASSSEVNELKAALTAAPTSPSALATPSCEALAALIKIFLRELPDDLWAAVRPEIDQEIMSGGSRDPIELASRLPPMEKNVVGWTLDLMNAVVLNASENKMDTKAVSVVFAPGLMRPPAMDPMSELAYTTKSVQWLRAMLETHQNSPLHPPARTRDAAPSLIQKLFGMGGSSFGSQSLSCRRSNRKSNNGRSSNGGRSFGTAASNSLPRGRGLLGRRRAEIMPTKGSLSGDPLASDARDSLGPYVEGGMRSSLKGPAPSLAMLEEGDQMRLLLPSDGSTGCSHSDLLPAYSLEGMGGAAFHLLAVPL</sequence>
<dbReference type="SMART" id="SM00324">
    <property type="entry name" value="RhoGAP"/>
    <property type="match status" value="1"/>
</dbReference>
<dbReference type="SUPFAM" id="SSF48350">
    <property type="entry name" value="GTPase activation domain, GAP"/>
    <property type="match status" value="1"/>
</dbReference>
<dbReference type="InterPro" id="IPR008936">
    <property type="entry name" value="Rho_GTPase_activation_prot"/>
</dbReference>
<reference evidence="5 6" key="1">
    <citation type="journal article" date="2024" name="Science">
        <title>Giant polyketide synthase enzymes in the biosynthesis of giant marine polyether toxins.</title>
        <authorList>
            <person name="Fallon T.R."/>
            <person name="Shende V.V."/>
            <person name="Wierzbicki I.H."/>
            <person name="Pendleton A.L."/>
            <person name="Watervoot N.F."/>
            <person name="Auber R.P."/>
            <person name="Gonzalez D.J."/>
            <person name="Wisecaver J.H."/>
            <person name="Moore B.S."/>
        </authorList>
    </citation>
    <scope>NUCLEOTIDE SEQUENCE [LARGE SCALE GENOMIC DNA]</scope>
    <source>
        <strain evidence="5 6">12B1</strain>
    </source>
</reference>
<dbReference type="PANTHER" id="PTHR23177">
    <property type="entry name" value="MKIAA1688 PROTEIN"/>
    <property type="match status" value="1"/>
</dbReference>
<feature type="compositionally biased region" description="Low complexity" evidence="2">
    <location>
        <begin position="275"/>
        <end position="302"/>
    </location>
</feature>
<feature type="signal peptide" evidence="3">
    <location>
        <begin position="1"/>
        <end position="19"/>
    </location>
</feature>
<feature type="region of interest" description="Disordered" evidence="2">
    <location>
        <begin position="275"/>
        <end position="358"/>
    </location>
</feature>
<keyword evidence="6" id="KW-1185">Reference proteome</keyword>
<dbReference type="Proteomes" id="UP001515480">
    <property type="component" value="Unassembled WGS sequence"/>
</dbReference>
<dbReference type="CDD" id="cd00159">
    <property type="entry name" value="RhoGAP"/>
    <property type="match status" value="1"/>
</dbReference>
<comment type="caution">
    <text evidence="5">The sequence shown here is derived from an EMBL/GenBank/DDBJ whole genome shotgun (WGS) entry which is preliminary data.</text>
</comment>
<dbReference type="InterPro" id="IPR044785">
    <property type="entry name" value="RopGAP1-5"/>
</dbReference>
<dbReference type="PROSITE" id="PS50238">
    <property type="entry name" value="RHOGAP"/>
    <property type="match status" value="1"/>
</dbReference>
<keyword evidence="3" id="KW-0732">Signal</keyword>
<accession>A0AB34JNR3</accession>
<evidence type="ECO:0000313" key="6">
    <source>
        <dbReference type="Proteomes" id="UP001515480"/>
    </source>
</evidence>
<feature type="chain" id="PRO_5044346571" description="Rho-GAP domain-containing protein" evidence="3">
    <location>
        <begin position="20"/>
        <end position="409"/>
    </location>
</feature>
<evidence type="ECO:0000256" key="3">
    <source>
        <dbReference type="SAM" id="SignalP"/>
    </source>
</evidence>
<dbReference type="EMBL" id="JBGBPQ010000006">
    <property type="protein sequence ID" value="KAL1522912.1"/>
    <property type="molecule type" value="Genomic_DNA"/>
</dbReference>
<dbReference type="Pfam" id="PF00620">
    <property type="entry name" value="RhoGAP"/>
    <property type="match status" value="1"/>
</dbReference>
<dbReference type="AlphaFoldDB" id="A0AB34JNR3"/>
<dbReference type="GO" id="GO:0007165">
    <property type="term" value="P:signal transduction"/>
    <property type="evidence" value="ECO:0007669"/>
    <property type="project" value="InterPro"/>
</dbReference>
<dbReference type="InterPro" id="IPR000198">
    <property type="entry name" value="RhoGAP_dom"/>
</dbReference>
<organism evidence="5 6">
    <name type="scientific">Prymnesium parvum</name>
    <name type="common">Toxic golden alga</name>
    <dbReference type="NCBI Taxonomy" id="97485"/>
    <lineage>
        <taxon>Eukaryota</taxon>
        <taxon>Haptista</taxon>
        <taxon>Haptophyta</taxon>
        <taxon>Prymnesiophyceae</taxon>
        <taxon>Prymnesiales</taxon>
        <taxon>Prymnesiaceae</taxon>
        <taxon>Prymnesium</taxon>
    </lineage>
</organism>
<keyword evidence="1" id="KW-0343">GTPase activation</keyword>
<evidence type="ECO:0000313" key="5">
    <source>
        <dbReference type="EMBL" id="KAL1522912.1"/>
    </source>
</evidence>